<dbReference type="EMBL" id="LOED01000041">
    <property type="protein sequence ID" value="KXG74664.1"/>
    <property type="molecule type" value="Genomic_DNA"/>
</dbReference>
<dbReference type="GO" id="GO:0005524">
    <property type="term" value="F:ATP binding"/>
    <property type="evidence" value="ECO:0007669"/>
    <property type="project" value="InterPro"/>
</dbReference>
<reference evidence="2 3" key="1">
    <citation type="submission" date="2015-12" db="EMBL/GenBank/DDBJ databases">
        <title>Draft genome sequnece of Fervidicola ferrireducens strain Y170.</title>
        <authorList>
            <person name="Patel B.K."/>
        </authorList>
    </citation>
    <scope>NUCLEOTIDE SEQUENCE [LARGE SCALE GENOMIC DNA]</scope>
    <source>
        <strain evidence="2 3">Y170</strain>
    </source>
</reference>
<dbReference type="Gene3D" id="3.40.50.300">
    <property type="entry name" value="P-loop containing nucleotide triphosphate hydrolases"/>
    <property type="match status" value="1"/>
</dbReference>
<accession>A0A140L289</accession>
<proteinExistence type="predicted"/>
<name>A0A140L289_9FIRM</name>
<organism evidence="2 3">
    <name type="scientific">Fervidicola ferrireducens</name>
    <dbReference type="NCBI Taxonomy" id="520764"/>
    <lineage>
        <taxon>Bacteria</taxon>
        <taxon>Bacillati</taxon>
        <taxon>Bacillota</taxon>
        <taxon>Clostridia</taxon>
        <taxon>Thermosediminibacterales</taxon>
        <taxon>Thermosediminibacteraceae</taxon>
        <taxon>Fervidicola</taxon>
    </lineage>
</organism>
<dbReference type="InParanoid" id="A0A140L289"/>
<dbReference type="STRING" id="520764.AN618_21940"/>
<comment type="caution">
    <text evidence="2">The sequence shown here is derived from an EMBL/GenBank/DDBJ whole genome shotgun (WGS) entry which is preliminary data.</text>
</comment>
<feature type="domain" description="ATPase dynein-related AAA" evidence="1">
    <location>
        <begin position="20"/>
        <end position="151"/>
    </location>
</feature>
<protein>
    <recommendedName>
        <fullName evidence="1">ATPase dynein-related AAA domain-containing protein</fullName>
    </recommendedName>
</protein>
<dbReference type="Pfam" id="PF07728">
    <property type="entry name" value="AAA_5"/>
    <property type="match status" value="1"/>
</dbReference>
<dbReference type="AlphaFoldDB" id="A0A140L289"/>
<dbReference type="InterPro" id="IPR011704">
    <property type="entry name" value="ATPase_dyneun-rel_AAA"/>
</dbReference>
<keyword evidence="3" id="KW-1185">Reference proteome</keyword>
<evidence type="ECO:0000259" key="1">
    <source>
        <dbReference type="Pfam" id="PF07728"/>
    </source>
</evidence>
<dbReference type="Proteomes" id="UP000070427">
    <property type="component" value="Unassembled WGS sequence"/>
</dbReference>
<dbReference type="GO" id="GO:0016887">
    <property type="term" value="F:ATP hydrolysis activity"/>
    <property type="evidence" value="ECO:0007669"/>
    <property type="project" value="InterPro"/>
</dbReference>
<evidence type="ECO:0000313" key="2">
    <source>
        <dbReference type="EMBL" id="KXG74664.1"/>
    </source>
</evidence>
<dbReference type="SUPFAM" id="SSF52540">
    <property type="entry name" value="P-loop containing nucleoside triphosphate hydrolases"/>
    <property type="match status" value="1"/>
</dbReference>
<gene>
    <name evidence="2" type="ORF">AN618_21940</name>
</gene>
<sequence>MSISASVMETLEVLIDLNLPVLLWGPPGVGKSSTMNALAEKRRWALIDMRLGQMSPVDLRGVPVPDHNTKRTTWYPPSELPDEKRDGKCGILFLDELLQAPRDVQSAALQLVLDRRLGEYKLPPEWRVVAASNRVSDKAGTYQIISSLANRFVHIPVACSMPSLDISDTGVEVNAEDWKKWALQNDVAEEIVAFINYRPNLLWRPTGQVAFPTPRMWGDYVNKIIKHAGLNQLAIAGCIGEGPAAEFMAFCKLRKEMPDPDAILRGEDVAAPVRPDVTYALCGALAVRVINANKSKKKEAPRYAQNVMRYLTKLPAEFQVLLLKDMFGGGASNLFWGLPEFSEWVKEHREVFLA</sequence>
<dbReference type="InterPro" id="IPR027417">
    <property type="entry name" value="P-loop_NTPase"/>
</dbReference>
<dbReference type="CDD" id="cd00009">
    <property type="entry name" value="AAA"/>
    <property type="match status" value="1"/>
</dbReference>
<evidence type="ECO:0000313" key="3">
    <source>
        <dbReference type="Proteomes" id="UP000070427"/>
    </source>
</evidence>